<feature type="compositionally biased region" description="Polar residues" evidence="1">
    <location>
        <begin position="590"/>
        <end position="603"/>
    </location>
</feature>
<sequence>MNEVHDVQPGHIYQPGNKKEVRLVYRILSGPYCGRHQKSFSLTKWGVAGAWDAAQQAKAYMLQTGRLPPSFASPYSRSKLTNASANAIVKPVRPPGVPGVEGFLGPMDLDGSGASALFPSLAAFSATTKPPDAALGNSLHTRTQPHGFHCEDKSYTKKSPATEDALRFRLEGECTSMSTSQCKGRAQRATSGAAQSPVNLRHRQHSVGTSSSTTSAPLSPLGTSSDSAPSSSSLIDTLHTESAVAVAAQLLSPLLASLCKVESQIGSGDYDDTHANFEPNDRNGSTSPYGGLPVKGAAMKGAMPKRHSSGTKGTMSTTKHTGKDCTSDTEETVSSLSGSDSFRKLLLPASLRVSSPGLSAFSDNAGAPFPFLPSPQTGYQRAAPGWAYPPAVQATLEATARVAAGPSGPSCFQGQGAGPAGGPSVACGNPVPSDLLNLQMLSGTVPHFATLQGDGNGAGPWVESPTVPVGANGGTEGNVSPATAAATALTLLQLAEQNAALQRKDQNQIEPNALQKFLLLQQFQLLQEKGSHQNRICRKSGESPCVEAQGNPEENSLATASRSTHASAGDLSEVHHLSDEGSTAGAHGCTRSQLTLSNMPTSANHRETDTDENPSRLKKCISPDEENEESARLKLTQNAGPIFSSPLLPQGPRGGELQGQATNEDIDAVNMSDTLRNLLAASLQRQQELAGGSAASQQNGGDGSVAPHAHEHSESFFNLRSLASLLPQQSGMGKPEQKRVSDGRGNPSQSSVTRPREAAQDREAAQGVPSHLAMFWRLSSLDAACKKSSGRGPIGASPVSLEGDSGPLSVASEPTTTSLNSVPDSLVALGRDSLLADSDREDVAGECSTRTSGDASDHPSAMKLLSPISLPGHPSPFGGAQSPDALCLPSEGVDAVPCDLGSSRLDVLGNEEIPSSSGVATRSHGRSSPRNPPRDYLHEQMCPNTLDAQDALRRGLPSNGNRTDLLRDLPGGRAADSCLGGVQGDTEGAALALLEAQGCLTGRGGEGRATFPLHQAPENLQSDILHDREMGERGHRKRKGRLDSPGEIWEGDTKRGRMFCGIATSSVPASAGSAVSAERDAMRALSEIGDRTKWLQDSVHSACASEENVGSRRAFSSFAPV</sequence>
<reference evidence="2" key="2">
    <citation type="submission" date="2011-03" db="EMBL/GenBank/DDBJ databases">
        <title>Comparative genomics and transcriptomics of Neospora caninum and Toxoplasma gondii.</title>
        <authorList>
            <person name="Reid A.J."/>
            <person name="Sohal A."/>
            <person name="Harris D."/>
            <person name="Quail M."/>
            <person name="Sanders M."/>
            <person name="Berriman M."/>
            <person name="Wastling J.M."/>
            <person name="Pain A."/>
        </authorList>
    </citation>
    <scope>NUCLEOTIDE SEQUENCE</scope>
    <source>
        <strain evidence="2">Liverpool</strain>
    </source>
</reference>
<feature type="compositionally biased region" description="Basic and acidic residues" evidence="1">
    <location>
        <begin position="754"/>
        <end position="764"/>
    </location>
</feature>
<dbReference type="GeneID" id="13443352"/>
<dbReference type="OrthoDB" id="330631at2759"/>
<proteinExistence type="predicted"/>
<feature type="region of interest" description="Disordered" evidence="1">
    <location>
        <begin position="534"/>
        <end position="659"/>
    </location>
</feature>
<feature type="compositionally biased region" description="Basic and acidic residues" evidence="1">
    <location>
        <begin position="271"/>
        <end position="281"/>
    </location>
</feature>
<name>F0VJ73_NEOCL</name>
<dbReference type="VEuPathDB" id="ToxoDB:NCLIV_035650"/>
<gene>
    <name evidence="3" type="ORF">BN1204_035650</name>
    <name evidence="2" type="ORF">NCLIV_035650</name>
</gene>
<feature type="region of interest" description="Disordered" evidence="1">
    <location>
        <begin position="177"/>
        <end position="233"/>
    </location>
</feature>
<feature type="compositionally biased region" description="Low complexity" evidence="1">
    <location>
        <begin position="690"/>
        <end position="699"/>
    </location>
</feature>
<feature type="compositionally biased region" description="Polar residues" evidence="1">
    <location>
        <begin position="812"/>
        <end position="822"/>
    </location>
</feature>
<feature type="region of interest" description="Disordered" evidence="1">
    <location>
        <begin position="787"/>
        <end position="822"/>
    </location>
</feature>
<accession>F0VJ73</accession>
<feature type="region of interest" description="Disordered" evidence="1">
    <location>
        <begin position="838"/>
        <end position="860"/>
    </location>
</feature>
<dbReference type="InParanoid" id="F0VJ73"/>
<organism evidence="2 4">
    <name type="scientific">Neospora caninum (strain Liverpool)</name>
    <dbReference type="NCBI Taxonomy" id="572307"/>
    <lineage>
        <taxon>Eukaryota</taxon>
        <taxon>Sar</taxon>
        <taxon>Alveolata</taxon>
        <taxon>Apicomplexa</taxon>
        <taxon>Conoidasida</taxon>
        <taxon>Coccidia</taxon>
        <taxon>Eucoccidiorida</taxon>
        <taxon>Eimeriorina</taxon>
        <taxon>Sarcocystidae</taxon>
        <taxon>Neospora</taxon>
    </lineage>
</organism>
<feature type="compositionally biased region" description="Low complexity" evidence="1">
    <location>
        <begin position="310"/>
        <end position="319"/>
    </location>
</feature>
<evidence type="ECO:0000313" key="2">
    <source>
        <dbReference type="EMBL" id="CBZ53784.1"/>
    </source>
</evidence>
<evidence type="ECO:0000313" key="3">
    <source>
        <dbReference type="EMBL" id="CEL67777.1"/>
    </source>
</evidence>
<evidence type="ECO:0000313" key="4">
    <source>
        <dbReference type="Proteomes" id="UP000007494"/>
    </source>
</evidence>
<feature type="region of interest" description="Disordered" evidence="1">
    <location>
        <begin position="908"/>
        <end position="939"/>
    </location>
</feature>
<feature type="region of interest" description="Disordered" evidence="1">
    <location>
        <begin position="133"/>
        <end position="156"/>
    </location>
</feature>
<protein>
    <submittedName>
        <fullName evidence="3">AP2 domain transcription factor AP2VIII-5</fullName>
    </submittedName>
</protein>
<dbReference type="AlphaFoldDB" id="F0VJ73"/>
<feature type="compositionally biased region" description="Low complexity" evidence="1">
    <location>
        <begin position="208"/>
        <end position="233"/>
    </location>
</feature>
<reference evidence="3" key="4">
    <citation type="journal article" date="2015" name="PLoS ONE">
        <title>Comprehensive Evaluation of Toxoplasma gondii VEG and Neospora caninum LIV Genomes with Tachyzoite Stage Transcriptome and Proteome Defines Novel Transcript Features.</title>
        <authorList>
            <person name="Ramaprasad A."/>
            <person name="Mourier T."/>
            <person name="Naeem R."/>
            <person name="Malas T.B."/>
            <person name="Moussa E."/>
            <person name="Panigrahi A."/>
            <person name="Vermont S.J."/>
            <person name="Otto T.D."/>
            <person name="Wastling J."/>
            <person name="Pain A."/>
        </authorList>
    </citation>
    <scope>NUCLEOTIDE SEQUENCE</scope>
    <source>
        <strain evidence="3">Liverpool</strain>
    </source>
</reference>
<reference evidence="2" key="1">
    <citation type="submission" date="2011-02" db="EMBL/GenBank/DDBJ databases">
        <authorList>
            <person name="Aslett M."/>
        </authorList>
    </citation>
    <scope>NUCLEOTIDE SEQUENCE</scope>
    <source>
        <strain evidence="2">Liverpool</strain>
    </source>
</reference>
<reference evidence="4" key="3">
    <citation type="journal article" date="2012" name="PLoS Pathog.">
        <title>Comparative genomics of the apicomplexan parasites Toxoplasma gondii and Neospora caninum: Coccidia differing in host range and transmission strategy.</title>
        <authorList>
            <person name="Reid A.J."/>
            <person name="Vermont S.J."/>
            <person name="Cotton J.A."/>
            <person name="Harris D."/>
            <person name="Hill-Cawthorne G.A."/>
            <person name="Konen-Waisman S."/>
            <person name="Latham S.M."/>
            <person name="Mourier T."/>
            <person name="Norton R."/>
            <person name="Quail M.A."/>
            <person name="Sanders M."/>
            <person name="Shanmugam D."/>
            <person name="Sohal A."/>
            <person name="Wasmuth J.D."/>
            <person name="Brunk B."/>
            <person name="Grigg M.E."/>
            <person name="Howard J.C."/>
            <person name="Parkinson J."/>
            <person name="Roos D.S."/>
            <person name="Trees A.J."/>
            <person name="Berriman M."/>
            <person name="Pain A."/>
            <person name="Wastling J.M."/>
        </authorList>
    </citation>
    <scope>NUCLEOTIDE SEQUENCE [LARGE SCALE GENOMIC DNA]</scope>
    <source>
        <strain evidence="4">Liverpool</strain>
    </source>
</reference>
<dbReference type="Proteomes" id="UP000007494">
    <property type="component" value="Chromosome VIII"/>
</dbReference>
<dbReference type="RefSeq" id="XP_003883816.1">
    <property type="nucleotide sequence ID" value="XM_003883767.1"/>
</dbReference>
<dbReference type="eggNOG" id="ENOG502QZJY">
    <property type="taxonomic scope" value="Eukaryota"/>
</dbReference>
<dbReference type="EMBL" id="FR823390">
    <property type="protein sequence ID" value="CBZ53784.1"/>
    <property type="molecule type" value="Genomic_DNA"/>
</dbReference>
<dbReference type="OMA" id="DHPSAMK"/>
<evidence type="ECO:0000256" key="1">
    <source>
        <dbReference type="SAM" id="MobiDB-lite"/>
    </source>
</evidence>
<feature type="compositionally biased region" description="Polar residues" evidence="1">
    <location>
        <begin position="552"/>
        <end position="566"/>
    </location>
</feature>
<keyword evidence="4" id="KW-1185">Reference proteome</keyword>
<feature type="region of interest" description="Disordered" evidence="1">
    <location>
        <begin position="270"/>
        <end position="337"/>
    </location>
</feature>
<feature type="region of interest" description="Disordered" evidence="1">
    <location>
        <begin position="728"/>
        <end position="766"/>
    </location>
</feature>
<feature type="compositionally biased region" description="Polar residues" evidence="1">
    <location>
        <begin position="177"/>
        <end position="198"/>
    </location>
</feature>
<feature type="region of interest" description="Disordered" evidence="1">
    <location>
        <begin position="689"/>
        <end position="709"/>
    </location>
</feature>
<dbReference type="EMBL" id="LN714483">
    <property type="protein sequence ID" value="CEL67777.1"/>
    <property type="molecule type" value="Genomic_DNA"/>
</dbReference>